<dbReference type="PANTHER" id="PTHR43811:SF19">
    <property type="entry name" value="39 KDA FK506-BINDING NUCLEAR PROTEIN"/>
    <property type="match status" value="1"/>
</dbReference>
<proteinExistence type="inferred from homology"/>
<keyword evidence="7" id="KW-0732">Signal</keyword>
<dbReference type="PANTHER" id="PTHR43811">
    <property type="entry name" value="FKBP-TYPE PEPTIDYL-PROLYL CIS-TRANS ISOMERASE FKPA"/>
    <property type="match status" value="1"/>
</dbReference>
<dbReference type="PROSITE" id="PS50059">
    <property type="entry name" value="FKBP_PPIASE"/>
    <property type="match status" value="1"/>
</dbReference>
<evidence type="ECO:0000256" key="3">
    <source>
        <dbReference type="ARBA" id="ARBA00023110"/>
    </source>
</evidence>
<keyword evidence="3 5" id="KW-0697">Rotamase</keyword>
<dbReference type="EMBL" id="JAZDQU010000001">
    <property type="protein sequence ID" value="MEE1884046.1"/>
    <property type="molecule type" value="Genomic_DNA"/>
</dbReference>
<gene>
    <name evidence="9" type="ORF">VRU49_01320</name>
</gene>
<feature type="chain" id="PRO_5047535061" description="Peptidyl-prolyl cis-trans isomerase" evidence="7">
    <location>
        <begin position="17"/>
        <end position="314"/>
    </location>
</feature>
<accession>A0ABU7GYG2</accession>
<evidence type="ECO:0000313" key="10">
    <source>
        <dbReference type="Proteomes" id="UP001337681"/>
    </source>
</evidence>
<keyword evidence="4 5" id="KW-0413">Isomerase</keyword>
<comment type="caution">
    <text evidence="9">The sequence shown here is derived from an EMBL/GenBank/DDBJ whole genome shotgun (WGS) entry which is preliminary data.</text>
</comment>
<name>A0ABU7GYG2_9SPHI</name>
<dbReference type="EC" id="5.2.1.8" evidence="6"/>
<dbReference type="RefSeq" id="WP_330144965.1">
    <property type="nucleotide sequence ID" value="NZ_JAZDQU010000001.1"/>
</dbReference>
<organism evidence="9 10">
    <name type="scientific">Pedobacter flavus</name>
    <dbReference type="NCBI Taxonomy" id="3113906"/>
    <lineage>
        <taxon>Bacteria</taxon>
        <taxon>Pseudomonadati</taxon>
        <taxon>Bacteroidota</taxon>
        <taxon>Sphingobacteriia</taxon>
        <taxon>Sphingobacteriales</taxon>
        <taxon>Sphingobacteriaceae</taxon>
        <taxon>Pedobacter</taxon>
    </lineage>
</organism>
<comment type="similarity">
    <text evidence="2 6">Belongs to the FKBP-type PPIase family.</text>
</comment>
<reference evidence="9 10" key="1">
    <citation type="submission" date="2024-01" db="EMBL/GenBank/DDBJ databases">
        <title>Pedobacter sp. nov., isolated from oil-contaminated soil.</title>
        <authorList>
            <person name="Le N.T.T."/>
        </authorList>
    </citation>
    <scope>NUCLEOTIDE SEQUENCE [LARGE SCALE GENOMIC DNA]</scope>
    <source>
        <strain evidence="9 10">VNH31</strain>
    </source>
</reference>
<dbReference type="SUPFAM" id="SSF54534">
    <property type="entry name" value="FKBP-like"/>
    <property type="match status" value="2"/>
</dbReference>
<comment type="catalytic activity">
    <reaction evidence="1 5 6">
        <text>[protein]-peptidylproline (omega=180) = [protein]-peptidylproline (omega=0)</text>
        <dbReference type="Rhea" id="RHEA:16237"/>
        <dbReference type="Rhea" id="RHEA-COMP:10747"/>
        <dbReference type="Rhea" id="RHEA-COMP:10748"/>
        <dbReference type="ChEBI" id="CHEBI:83833"/>
        <dbReference type="ChEBI" id="CHEBI:83834"/>
        <dbReference type="EC" id="5.2.1.8"/>
    </reaction>
</comment>
<evidence type="ECO:0000256" key="7">
    <source>
        <dbReference type="SAM" id="SignalP"/>
    </source>
</evidence>
<evidence type="ECO:0000256" key="6">
    <source>
        <dbReference type="RuleBase" id="RU003915"/>
    </source>
</evidence>
<dbReference type="InterPro" id="IPR046357">
    <property type="entry name" value="PPIase_dom_sf"/>
</dbReference>
<feature type="signal peptide" evidence="7">
    <location>
        <begin position="1"/>
        <end position="16"/>
    </location>
</feature>
<keyword evidence="10" id="KW-1185">Reference proteome</keyword>
<evidence type="ECO:0000259" key="8">
    <source>
        <dbReference type="PROSITE" id="PS50059"/>
    </source>
</evidence>
<protein>
    <recommendedName>
        <fullName evidence="6">Peptidyl-prolyl cis-trans isomerase</fullName>
        <ecNumber evidence="6">5.2.1.8</ecNumber>
    </recommendedName>
</protein>
<dbReference type="PROSITE" id="PS51257">
    <property type="entry name" value="PROKAR_LIPOPROTEIN"/>
    <property type="match status" value="1"/>
</dbReference>
<dbReference type="Gene3D" id="3.10.50.40">
    <property type="match status" value="2"/>
</dbReference>
<dbReference type="Proteomes" id="UP001337681">
    <property type="component" value="Unassembled WGS sequence"/>
</dbReference>
<evidence type="ECO:0000256" key="5">
    <source>
        <dbReference type="PROSITE-ProRule" id="PRU00277"/>
    </source>
</evidence>
<feature type="domain" description="PPIase FKBP-type" evidence="8">
    <location>
        <begin position="205"/>
        <end position="310"/>
    </location>
</feature>
<evidence type="ECO:0000313" key="9">
    <source>
        <dbReference type="EMBL" id="MEE1884046.1"/>
    </source>
</evidence>
<dbReference type="GO" id="GO:0003755">
    <property type="term" value="F:peptidyl-prolyl cis-trans isomerase activity"/>
    <property type="evidence" value="ECO:0007669"/>
    <property type="project" value="UniProtKB-EC"/>
</dbReference>
<dbReference type="InterPro" id="IPR001179">
    <property type="entry name" value="PPIase_FKBP_dom"/>
</dbReference>
<evidence type="ECO:0000256" key="4">
    <source>
        <dbReference type="ARBA" id="ARBA00023235"/>
    </source>
</evidence>
<evidence type="ECO:0000256" key="2">
    <source>
        <dbReference type="ARBA" id="ARBA00006577"/>
    </source>
</evidence>
<dbReference type="Pfam" id="PF00254">
    <property type="entry name" value="FKBP_C"/>
    <property type="match status" value="1"/>
</dbReference>
<evidence type="ECO:0000256" key="1">
    <source>
        <dbReference type="ARBA" id="ARBA00000971"/>
    </source>
</evidence>
<sequence length="314" mass="34812">MKKGLLLILVASLGLAACNNFEKAPAGTLYKIHKSGGKEKIKVGDFVKFSMVQTTDYDSLMYSSYDSEQPIVFQTQEKLYAGDMYDILTYFGEGDSVTFKVDLDSMAKYTKQPRQPEIKGKYFIFNVKVEKVLSKQANEADSTFAQRASEFFQKDYMAAMEAKKNQEGAKIKSFVEENKLKTTTSASGLQYVIENAGAAEKPAMGDTVYVNYTGRVTKKVKMDIFDTTDIKLANSGRNMQPFQPAAPYGPRPLVIGEIIEGLNEGLMLLGKGAKAKFIIPSSLAYGDQGARPYIAPYTPLVFEIEVTDIKKKVN</sequence>